<sequence>MTKEQFNLHGRNHKLKDDNHDSRIFEQPPLEHKRDNTLQQYMERYVKQCNSSITLTKQYFNNTLSVNISDNKDIKSIFKVWSTKHYPYSCIVYDCSSYKQDTGANPCAPLVWDPVKALDIRFSSSQFRKQHP</sequence>
<proteinExistence type="predicted"/>
<dbReference type="STRING" id="6186.A0A183KFW6"/>
<protein>
    <submittedName>
        <fullName evidence="4">SCP domain-containing protein</fullName>
    </submittedName>
</protein>
<evidence type="ECO:0000256" key="1">
    <source>
        <dbReference type="SAM" id="MobiDB-lite"/>
    </source>
</evidence>
<dbReference type="Proteomes" id="UP000279833">
    <property type="component" value="Unassembled WGS sequence"/>
</dbReference>
<evidence type="ECO:0000313" key="4">
    <source>
        <dbReference type="WBParaSite" id="SCUD_0001391501-mRNA-1"/>
    </source>
</evidence>
<reference evidence="4" key="1">
    <citation type="submission" date="2016-06" db="UniProtKB">
        <authorList>
            <consortium name="WormBaseParasite"/>
        </authorList>
    </citation>
    <scope>IDENTIFICATION</scope>
</reference>
<name>A0A183KFW6_9TREM</name>
<dbReference type="AlphaFoldDB" id="A0A183KFW6"/>
<reference evidence="2 3" key="2">
    <citation type="submission" date="2018-11" db="EMBL/GenBank/DDBJ databases">
        <authorList>
            <consortium name="Pathogen Informatics"/>
        </authorList>
    </citation>
    <scope>NUCLEOTIDE SEQUENCE [LARGE SCALE GENOMIC DNA]</scope>
    <source>
        <strain evidence="2">Dakar</strain>
        <strain evidence="3">Dakar, Senegal</strain>
    </source>
</reference>
<keyword evidence="3" id="KW-1185">Reference proteome</keyword>
<dbReference type="WBParaSite" id="SCUD_0001391501-mRNA-1">
    <property type="protein sequence ID" value="SCUD_0001391501-mRNA-1"/>
    <property type="gene ID" value="SCUD_0001391501"/>
</dbReference>
<organism evidence="4">
    <name type="scientific">Schistosoma curassoni</name>
    <dbReference type="NCBI Taxonomy" id="6186"/>
    <lineage>
        <taxon>Eukaryota</taxon>
        <taxon>Metazoa</taxon>
        <taxon>Spiralia</taxon>
        <taxon>Lophotrochozoa</taxon>
        <taxon>Platyhelminthes</taxon>
        <taxon>Trematoda</taxon>
        <taxon>Digenea</taxon>
        <taxon>Strigeidida</taxon>
        <taxon>Schistosomatoidea</taxon>
        <taxon>Schistosomatidae</taxon>
        <taxon>Schistosoma</taxon>
    </lineage>
</organism>
<feature type="region of interest" description="Disordered" evidence="1">
    <location>
        <begin position="1"/>
        <end position="23"/>
    </location>
</feature>
<gene>
    <name evidence="2" type="ORF">SCUD_LOCUS13912</name>
</gene>
<evidence type="ECO:0000313" key="2">
    <source>
        <dbReference type="EMBL" id="VDP54610.1"/>
    </source>
</evidence>
<evidence type="ECO:0000313" key="3">
    <source>
        <dbReference type="Proteomes" id="UP000279833"/>
    </source>
</evidence>
<dbReference type="EMBL" id="UZAK01036258">
    <property type="protein sequence ID" value="VDP54610.1"/>
    <property type="molecule type" value="Genomic_DNA"/>
</dbReference>
<accession>A0A183KFW6</accession>